<dbReference type="EMBL" id="CP016808">
    <property type="protein sequence ID" value="ANY68398.1"/>
    <property type="molecule type" value="Genomic_DNA"/>
</dbReference>
<feature type="transmembrane region" description="Helical" evidence="1">
    <location>
        <begin position="196"/>
        <end position="215"/>
    </location>
</feature>
<evidence type="ECO:0000313" key="2">
    <source>
        <dbReference type="EMBL" id="ANY68398.1"/>
    </source>
</evidence>
<feature type="transmembrane region" description="Helical" evidence="1">
    <location>
        <begin position="55"/>
        <end position="75"/>
    </location>
</feature>
<keyword evidence="1" id="KW-0472">Membrane</keyword>
<proteinExistence type="predicted"/>
<keyword evidence="1" id="KW-0812">Transmembrane</keyword>
<feature type="transmembrane region" description="Helical" evidence="1">
    <location>
        <begin position="221"/>
        <end position="238"/>
    </location>
</feature>
<protein>
    <submittedName>
        <fullName evidence="2">Uncharacterized protein</fullName>
    </submittedName>
</protein>
<feature type="transmembrane region" description="Helical" evidence="1">
    <location>
        <begin position="129"/>
        <end position="156"/>
    </location>
</feature>
<dbReference type="RefSeq" id="WP_099519539.1">
    <property type="nucleotide sequence ID" value="NZ_CP016808.1"/>
</dbReference>
<feature type="transmembrane region" description="Helical" evidence="1">
    <location>
        <begin position="162"/>
        <end position="184"/>
    </location>
</feature>
<reference evidence="2" key="1">
    <citation type="submission" date="2016-08" db="EMBL/GenBank/DDBJ databases">
        <title>Complete Genome Seqeunce of Paenibacillus sp. BIHB 4019 from tea rhizoplane.</title>
        <authorList>
            <person name="Thakur R."/>
            <person name="Swarnkar M.K."/>
            <person name="Gulati A."/>
        </authorList>
    </citation>
    <scope>NUCLEOTIDE SEQUENCE [LARGE SCALE GENOMIC DNA]</scope>
    <source>
        <strain evidence="2">BIHB4019</strain>
    </source>
</reference>
<sequence>MKTDKTETVELPSEQEIEQQINLIVARGLVPKQTFSAYLRLMYTRLGFRYMFHDWTEIAFALAAGSLLILFALFLESSHSQVIEEDIYAAIFIGSPVLYLLVSTLFFVRRKHSDTYETEMVCKYNVYQLASLRMLAFSLICLALNVALVLAASAMFQHIHLLFALALSASSLFLFSVVFLYIILRIRSDITKYALISLWFAGNIGLKALFSTGYIQLLQTIPVSVYLLLTAVCGTLYIKNLNQLRKLQNPEGAI</sequence>
<accession>A0A1B2DKZ8</accession>
<keyword evidence="1" id="KW-1133">Transmembrane helix</keyword>
<organism evidence="2">
    <name type="scientific">Paenibacillus sp. BIHB 4019</name>
    <dbReference type="NCBI Taxonomy" id="1870819"/>
    <lineage>
        <taxon>Bacteria</taxon>
        <taxon>Bacillati</taxon>
        <taxon>Bacillota</taxon>
        <taxon>Bacilli</taxon>
        <taxon>Bacillales</taxon>
        <taxon>Paenibacillaceae</taxon>
        <taxon>Paenibacillus</taxon>
    </lineage>
</organism>
<dbReference type="AlphaFoldDB" id="A0A1B2DKZ8"/>
<feature type="transmembrane region" description="Helical" evidence="1">
    <location>
        <begin position="87"/>
        <end position="108"/>
    </location>
</feature>
<gene>
    <name evidence="2" type="ORF">BBD42_19410</name>
</gene>
<evidence type="ECO:0000256" key="1">
    <source>
        <dbReference type="SAM" id="Phobius"/>
    </source>
</evidence>
<name>A0A1B2DKZ8_9BACL</name>